<keyword evidence="10" id="KW-1185">Reference proteome</keyword>
<evidence type="ECO:0000256" key="1">
    <source>
        <dbReference type="ARBA" id="ARBA00004651"/>
    </source>
</evidence>
<protein>
    <submittedName>
        <fullName evidence="9">Carbohydrate ABC transporter permease</fullName>
    </submittedName>
</protein>
<keyword evidence="4 7" id="KW-0812">Transmembrane</keyword>
<keyword evidence="3" id="KW-1003">Cell membrane</keyword>
<proteinExistence type="inferred from homology"/>
<dbReference type="EMBL" id="CP031194">
    <property type="protein sequence ID" value="AXG81786.1"/>
    <property type="molecule type" value="Genomic_DNA"/>
</dbReference>
<comment type="similarity">
    <text evidence="7">Belongs to the binding-protein-dependent transport system permease family.</text>
</comment>
<keyword evidence="2 7" id="KW-0813">Transport</keyword>
<dbReference type="GO" id="GO:0005886">
    <property type="term" value="C:plasma membrane"/>
    <property type="evidence" value="ECO:0007669"/>
    <property type="project" value="UniProtKB-SubCell"/>
</dbReference>
<dbReference type="PANTHER" id="PTHR43744:SF3">
    <property type="entry name" value="LACTOSE TRANSPORT SYSTEM PERMEASE PROTEIN LACG"/>
    <property type="match status" value="1"/>
</dbReference>
<comment type="subcellular location">
    <subcellularLocation>
        <location evidence="1 7">Cell membrane</location>
        <topology evidence="1 7">Multi-pass membrane protein</topology>
    </subcellularLocation>
</comment>
<dbReference type="Proteomes" id="UP000253868">
    <property type="component" value="Chromosome"/>
</dbReference>
<keyword evidence="5 7" id="KW-1133">Transmembrane helix</keyword>
<dbReference type="PANTHER" id="PTHR43744">
    <property type="entry name" value="ABC TRANSPORTER PERMEASE PROTEIN MG189-RELATED-RELATED"/>
    <property type="match status" value="1"/>
</dbReference>
<feature type="transmembrane region" description="Helical" evidence="7">
    <location>
        <begin position="150"/>
        <end position="171"/>
    </location>
</feature>
<dbReference type="GO" id="GO:0055085">
    <property type="term" value="P:transmembrane transport"/>
    <property type="evidence" value="ECO:0007669"/>
    <property type="project" value="InterPro"/>
</dbReference>
<organism evidence="9 10">
    <name type="scientific">Streptomyces paludis</name>
    <dbReference type="NCBI Taxonomy" id="2282738"/>
    <lineage>
        <taxon>Bacteria</taxon>
        <taxon>Bacillati</taxon>
        <taxon>Actinomycetota</taxon>
        <taxon>Actinomycetes</taxon>
        <taxon>Kitasatosporales</taxon>
        <taxon>Streptomycetaceae</taxon>
        <taxon>Streptomyces</taxon>
    </lineage>
</organism>
<evidence type="ECO:0000259" key="8">
    <source>
        <dbReference type="PROSITE" id="PS50928"/>
    </source>
</evidence>
<dbReference type="Gene3D" id="1.10.3720.10">
    <property type="entry name" value="MetI-like"/>
    <property type="match status" value="1"/>
</dbReference>
<accession>A0A345HYL2</accession>
<dbReference type="KEGG" id="spad:DVK44_33235"/>
<dbReference type="InterPro" id="IPR035906">
    <property type="entry name" value="MetI-like_sf"/>
</dbReference>
<evidence type="ECO:0000256" key="3">
    <source>
        <dbReference type="ARBA" id="ARBA00022475"/>
    </source>
</evidence>
<evidence type="ECO:0000256" key="4">
    <source>
        <dbReference type="ARBA" id="ARBA00022692"/>
    </source>
</evidence>
<evidence type="ECO:0000313" key="10">
    <source>
        <dbReference type="Proteomes" id="UP000253868"/>
    </source>
</evidence>
<dbReference type="Pfam" id="PF00528">
    <property type="entry name" value="BPD_transp_1"/>
    <property type="match status" value="1"/>
</dbReference>
<feature type="domain" description="ABC transmembrane type-1" evidence="8">
    <location>
        <begin position="87"/>
        <end position="275"/>
    </location>
</feature>
<name>A0A345HYL2_9ACTN</name>
<keyword evidence="6 7" id="KW-0472">Membrane</keyword>
<gene>
    <name evidence="9" type="ORF">DVK44_33235</name>
</gene>
<dbReference type="OrthoDB" id="2063054at2"/>
<dbReference type="AlphaFoldDB" id="A0A345HYL2"/>
<evidence type="ECO:0000256" key="7">
    <source>
        <dbReference type="RuleBase" id="RU363032"/>
    </source>
</evidence>
<evidence type="ECO:0000256" key="5">
    <source>
        <dbReference type="ARBA" id="ARBA00022989"/>
    </source>
</evidence>
<evidence type="ECO:0000256" key="6">
    <source>
        <dbReference type="ARBA" id="ARBA00023136"/>
    </source>
</evidence>
<dbReference type="CDD" id="cd06261">
    <property type="entry name" value="TM_PBP2"/>
    <property type="match status" value="1"/>
</dbReference>
<feature type="transmembrane region" description="Helical" evidence="7">
    <location>
        <begin position="209"/>
        <end position="230"/>
    </location>
</feature>
<feature type="transmembrane region" description="Helical" evidence="7">
    <location>
        <begin position="86"/>
        <end position="111"/>
    </location>
</feature>
<dbReference type="PROSITE" id="PS50928">
    <property type="entry name" value="ABC_TM1"/>
    <property type="match status" value="1"/>
</dbReference>
<evidence type="ECO:0000256" key="2">
    <source>
        <dbReference type="ARBA" id="ARBA00022448"/>
    </source>
</evidence>
<feature type="transmembrane region" description="Helical" evidence="7">
    <location>
        <begin position="257"/>
        <end position="276"/>
    </location>
</feature>
<feature type="transmembrane region" description="Helical" evidence="7">
    <location>
        <begin position="25"/>
        <end position="44"/>
    </location>
</feature>
<dbReference type="RefSeq" id="WP_114664327.1">
    <property type="nucleotide sequence ID" value="NZ_CP031194.1"/>
</dbReference>
<reference evidence="10" key="1">
    <citation type="submission" date="2018-07" db="EMBL/GenBank/DDBJ databases">
        <authorList>
            <person name="Zhao J."/>
        </authorList>
    </citation>
    <scope>NUCLEOTIDE SEQUENCE [LARGE SCALE GENOMIC DNA]</scope>
    <source>
        <strain evidence="10">GSSD-12</strain>
    </source>
</reference>
<feature type="transmembrane region" description="Helical" evidence="7">
    <location>
        <begin position="123"/>
        <end position="144"/>
    </location>
</feature>
<evidence type="ECO:0000313" key="9">
    <source>
        <dbReference type="EMBL" id="AXG81786.1"/>
    </source>
</evidence>
<dbReference type="SUPFAM" id="SSF161098">
    <property type="entry name" value="MetI-like"/>
    <property type="match status" value="1"/>
</dbReference>
<sequence length="291" mass="30884">MPRSSGSGAGRGAARGPRRVPSGAVARYAVLVLMALLLAGPLLWQLSLSLKGAGEPLYERPPSVIPEHPTFEHFGTVLDRIPVPHYLLNSLLVAVMAVTGNVVGATCAGYALGKLRFRGRAAVTALVVAALLVPAETVLISQFLTVRAAGLADTLLGVALPTLVAALNVLLMRNAFASLPPEFEEAAVIDGANAWQRFIRVSVPQVKGVITVVAVFAFVGSWNDFLWPLIVLSSEDNYTLTVGLNRLRGTFYDDPRLIAAGTVIALIPIIAFFAALQRYFFRGLESGGLKG</sequence>
<dbReference type="InterPro" id="IPR000515">
    <property type="entry name" value="MetI-like"/>
</dbReference>